<dbReference type="EMBL" id="AP025591">
    <property type="protein sequence ID" value="BDG02503.1"/>
    <property type="molecule type" value="Genomic_DNA"/>
</dbReference>
<evidence type="ECO:0008006" key="4">
    <source>
        <dbReference type="Google" id="ProtNLM"/>
    </source>
</evidence>
<feature type="chain" id="PRO_5047041660" description="DUF3455 domain-containing protein" evidence="1">
    <location>
        <begin position="32"/>
        <end position="208"/>
    </location>
</feature>
<evidence type="ECO:0000313" key="2">
    <source>
        <dbReference type="EMBL" id="BDG02503.1"/>
    </source>
</evidence>
<dbReference type="Proteomes" id="UP001162891">
    <property type="component" value="Chromosome"/>
</dbReference>
<protein>
    <recommendedName>
        <fullName evidence="4">DUF3455 domain-containing protein</fullName>
    </recommendedName>
</protein>
<reference evidence="3" key="1">
    <citation type="journal article" date="2022" name="Int. J. Syst. Evol. Microbiol.">
        <title>Anaeromyxobacter oryzae sp. nov., Anaeromyxobacter diazotrophicus sp. nov. and Anaeromyxobacter paludicola sp. nov., isolated from paddy soils.</title>
        <authorList>
            <person name="Itoh H."/>
            <person name="Xu Z."/>
            <person name="Mise K."/>
            <person name="Masuda Y."/>
            <person name="Ushijima N."/>
            <person name="Hayakawa C."/>
            <person name="Shiratori Y."/>
            <person name="Senoo K."/>
        </authorList>
    </citation>
    <scope>NUCLEOTIDE SEQUENCE [LARGE SCALE GENOMIC DNA]</scope>
    <source>
        <strain evidence="3">Red232</strain>
    </source>
</reference>
<dbReference type="Pfam" id="PF11937">
    <property type="entry name" value="DUF3455"/>
    <property type="match status" value="1"/>
</dbReference>
<keyword evidence="3" id="KW-1185">Reference proteome</keyword>
<evidence type="ECO:0000313" key="3">
    <source>
        <dbReference type="Proteomes" id="UP001162891"/>
    </source>
</evidence>
<dbReference type="PANTHER" id="PTHR35567:SF1">
    <property type="entry name" value="CONSERVED FUNGAL PROTEIN (AFU_ORTHOLOGUE AFUA_1G14230)"/>
    <property type="match status" value="1"/>
</dbReference>
<name>A0ABN6MSU1_9BACT</name>
<accession>A0ABN6MSU1</accession>
<organism evidence="2 3">
    <name type="scientific">Anaeromyxobacter oryzae</name>
    <dbReference type="NCBI Taxonomy" id="2918170"/>
    <lineage>
        <taxon>Bacteria</taxon>
        <taxon>Pseudomonadati</taxon>
        <taxon>Myxococcota</taxon>
        <taxon>Myxococcia</taxon>
        <taxon>Myxococcales</taxon>
        <taxon>Cystobacterineae</taxon>
        <taxon>Anaeromyxobacteraceae</taxon>
        <taxon>Anaeromyxobacter</taxon>
    </lineage>
</organism>
<keyword evidence="1" id="KW-0732">Signal</keyword>
<feature type="signal peptide" evidence="1">
    <location>
        <begin position="1"/>
        <end position="31"/>
    </location>
</feature>
<evidence type="ECO:0000256" key="1">
    <source>
        <dbReference type="SAM" id="SignalP"/>
    </source>
</evidence>
<sequence>MRSRVLFRDSAGLTLFLIGAVAVSLPRAAHADDVTPPDVPHDLQVPVGNTAFLVGHADGTQNYVCLPSSSGFAWTLFTPQATLFDDQDKELITHFFSPNPSENGTIRATWQHSRDASTVWAAAINNPVFVTKGAVPWLLLQVPPNGTREGPTGGATLAGTTFIQRVNTHGGVAAPADCASSSDVGKKAFVPYTADYFFYKAASASDGQ</sequence>
<proteinExistence type="predicted"/>
<dbReference type="InterPro" id="IPR021851">
    <property type="entry name" value="DUF3455"/>
</dbReference>
<dbReference type="PANTHER" id="PTHR35567">
    <property type="entry name" value="MALATE DEHYDROGENASE (AFU_ORTHOLOGUE AFUA_2G13800)"/>
    <property type="match status" value="1"/>
</dbReference>
<gene>
    <name evidence="2" type="ORF">AMOR_14990</name>
</gene>